<dbReference type="InterPro" id="IPR002912">
    <property type="entry name" value="ACT_dom"/>
</dbReference>
<sequence length="188" mass="20005">MRRMTTTPEPETFLVLSCLGPDRTGLVAEVTHYLTERGANVEDSRMAVLGGEFGILLLASGPPGAIEAVERDAASLTQATGLTVQSRRTKSPESHRRAATIPCVISVDALDHEGIVRAVSRALHGAGVNIVSLETSAYEAPVTGSQLFRMEARVDVPTGVTLGRLRKAMDAVAESENLDIDVRSLIKA</sequence>
<dbReference type="SUPFAM" id="SSF55021">
    <property type="entry name" value="ACT-like"/>
    <property type="match status" value="2"/>
</dbReference>
<dbReference type="InterPro" id="IPR016867">
    <property type="entry name" value="GcvR"/>
</dbReference>
<dbReference type="Gene3D" id="3.30.70.260">
    <property type="match status" value="2"/>
</dbReference>
<reference evidence="2 3" key="1">
    <citation type="submission" date="2014-02" db="EMBL/GenBank/DDBJ databases">
        <title>The small core and large imbalanced accessory genome model reveals a collaborative survival strategy of Sorangium cellulosum strains in nature.</title>
        <authorList>
            <person name="Han K."/>
            <person name="Peng R."/>
            <person name="Blom J."/>
            <person name="Li Y.-Z."/>
        </authorList>
    </citation>
    <scope>NUCLEOTIDE SEQUENCE [LARGE SCALE GENOMIC DNA]</scope>
    <source>
        <strain evidence="2 3">So0008-312</strain>
    </source>
</reference>
<comment type="caution">
    <text evidence="2">The sequence shown here is derived from an EMBL/GenBank/DDBJ whole genome shotgun (WGS) entry which is preliminary data.</text>
</comment>
<evidence type="ECO:0000313" key="2">
    <source>
        <dbReference type="EMBL" id="KYF71633.1"/>
    </source>
</evidence>
<evidence type="ECO:0000259" key="1">
    <source>
        <dbReference type="PROSITE" id="PS51671"/>
    </source>
</evidence>
<accession>A0A150QUG1</accession>
<proteinExistence type="predicted"/>
<dbReference type="PANTHER" id="PTHR34875:SF6">
    <property type="entry name" value="UPF0237 PROTEIN MJ1558"/>
    <property type="match status" value="1"/>
</dbReference>
<dbReference type="PROSITE" id="PS51671">
    <property type="entry name" value="ACT"/>
    <property type="match status" value="1"/>
</dbReference>
<dbReference type="PIRSF" id="PIRSF028103">
    <property type="entry name" value="GcvR"/>
    <property type="match status" value="1"/>
</dbReference>
<name>A0A150QUG1_SORCE</name>
<dbReference type="PANTHER" id="PTHR34875">
    <property type="entry name" value="UPF0237 PROTEIN MJ1558"/>
    <property type="match status" value="1"/>
</dbReference>
<dbReference type="OrthoDB" id="12860at2"/>
<organism evidence="2 3">
    <name type="scientific">Sorangium cellulosum</name>
    <name type="common">Polyangium cellulosum</name>
    <dbReference type="NCBI Taxonomy" id="56"/>
    <lineage>
        <taxon>Bacteria</taxon>
        <taxon>Pseudomonadati</taxon>
        <taxon>Myxococcota</taxon>
        <taxon>Polyangia</taxon>
        <taxon>Polyangiales</taxon>
        <taxon>Polyangiaceae</taxon>
        <taxon>Sorangium</taxon>
    </lineage>
</organism>
<dbReference type="Proteomes" id="UP000075260">
    <property type="component" value="Unassembled WGS sequence"/>
</dbReference>
<dbReference type="AlphaFoldDB" id="A0A150QUG1"/>
<dbReference type="Pfam" id="PF13740">
    <property type="entry name" value="ACT_6"/>
    <property type="match status" value="1"/>
</dbReference>
<protein>
    <submittedName>
        <fullName evidence="2">Transcriptional regulator</fullName>
    </submittedName>
</protein>
<feature type="domain" description="ACT" evidence="1">
    <location>
        <begin position="104"/>
        <end position="187"/>
    </location>
</feature>
<dbReference type="InterPro" id="IPR050990">
    <property type="entry name" value="UPF0237/GcvR_regulator"/>
</dbReference>
<dbReference type="GO" id="GO:0006355">
    <property type="term" value="P:regulation of DNA-templated transcription"/>
    <property type="evidence" value="ECO:0007669"/>
    <property type="project" value="InterPro"/>
</dbReference>
<dbReference type="EMBL" id="JEMA01000321">
    <property type="protein sequence ID" value="KYF71633.1"/>
    <property type="molecule type" value="Genomic_DNA"/>
</dbReference>
<evidence type="ECO:0000313" key="3">
    <source>
        <dbReference type="Proteomes" id="UP000075260"/>
    </source>
</evidence>
<gene>
    <name evidence="2" type="ORF">BE15_40875</name>
</gene>
<dbReference type="InterPro" id="IPR045865">
    <property type="entry name" value="ACT-like_dom_sf"/>
</dbReference>